<evidence type="ECO:0000313" key="2">
    <source>
        <dbReference type="Proteomes" id="UP001604282"/>
    </source>
</evidence>
<name>A0ABW7C499_9ACTN</name>
<proteinExistence type="predicted"/>
<reference evidence="1 2" key="1">
    <citation type="submission" date="2024-10" db="EMBL/GenBank/DDBJ databases">
        <title>The Natural Products Discovery Center: Release of the First 8490 Sequenced Strains for Exploring Actinobacteria Biosynthetic Diversity.</title>
        <authorList>
            <person name="Kalkreuter E."/>
            <person name="Kautsar S.A."/>
            <person name="Yang D."/>
            <person name="Bader C.D."/>
            <person name="Teijaro C.N."/>
            <person name="Fluegel L."/>
            <person name="Davis C.M."/>
            <person name="Simpson J.R."/>
            <person name="Lauterbach L."/>
            <person name="Steele A.D."/>
            <person name="Gui C."/>
            <person name="Meng S."/>
            <person name="Li G."/>
            <person name="Viehrig K."/>
            <person name="Ye F."/>
            <person name="Su P."/>
            <person name="Kiefer A.F."/>
            <person name="Nichols A."/>
            <person name="Cepeda A.J."/>
            <person name="Yan W."/>
            <person name="Fan B."/>
            <person name="Jiang Y."/>
            <person name="Adhikari A."/>
            <person name="Zheng C.-J."/>
            <person name="Schuster L."/>
            <person name="Cowan T.M."/>
            <person name="Smanski M.J."/>
            <person name="Chevrette M.G."/>
            <person name="De Carvalho L.P.S."/>
            <person name="Shen B."/>
        </authorList>
    </citation>
    <scope>NUCLEOTIDE SEQUENCE [LARGE SCALE GENOMIC DNA]</scope>
    <source>
        <strain evidence="1 2">NPDC048229</strain>
    </source>
</reference>
<protein>
    <submittedName>
        <fullName evidence="1">Uncharacterized protein</fullName>
    </submittedName>
</protein>
<dbReference type="Proteomes" id="UP001604282">
    <property type="component" value="Unassembled WGS sequence"/>
</dbReference>
<evidence type="ECO:0000313" key="1">
    <source>
        <dbReference type="EMBL" id="MFG3194183.1"/>
    </source>
</evidence>
<accession>A0ABW7C499</accession>
<gene>
    <name evidence="1" type="ORF">ACGFYS_35295</name>
</gene>
<keyword evidence="2" id="KW-1185">Reference proteome</keyword>
<organism evidence="1 2">
    <name type="scientific">Streptomyces omiyaensis</name>
    <dbReference type="NCBI Taxonomy" id="68247"/>
    <lineage>
        <taxon>Bacteria</taxon>
        <taxon>Bacillati</taxon>
        <taxon>Actinomycetota</taxon>
        <taxon>Actinomycetes</taxon>
        <taxon>Kitasatosporales</taxon>
        <taxon>Streptomycetaceae</taxon>
        <taxon>Streptomyces</taxon>
    </lineage>
</organism>
<comment type="caution">
    <text evidence="1">The sequence shown here is derived from an EMBL/GenBank/DDBJ whole genome shotgun (WGS) entry which is preliminary data.</text>
</comment>
<dbReference type="EMBL" id="JBICZW010000042">
    <property type="protein sequence ID" value="MFG3194183.1"/>
    <property type="molecule type" value="Genomic_DNA"/>
</dbReference>
<dbReference type="RefSeq" id="WP_268255025.1">
    <property type="nucleotide sequence ID" value="NZ_BMVV01000059.1"/>
</dbReference>
<sequence length="43" mass="4846">MYEHDREAAERASARDKDAYPVLLLAGAEDDHPGERHIVRGID</sequence>